<dbReference type="EMBL" id="QEEX01000001">
    <property type="protein sequence ID" value="PWB96565.1"/>
    <property type="molecule type" value="Genomic_DNA"/>
</dbReference>
<name>A0A2U1SY59_9MICO</name>
<evidence type="ECO:0000256" key="3">
    <source>
        <dbReference type="ARBA" id="ARBA00022840"/>
    </source>
</evidence>
<dbReference type="GO" id="GO:0008764">
    <property type="term" value="F:UDP-N-acetylmuramoylalanine-D-glutamate ligase activity"/>
    <property type="evidence" value="ECO:0007669"/>
    <property type="project" value="InterPro"/>
</dbReference>
<sequence>MSEFRAESLTSWHAEWRGLRVAVLGLGASGFSSADTLLELGAVVTVFSEIHTDEREQLLGVIGGDLVVTTPGIEHAPEYRERLAALDPELVVVSPGFAADNPLVVWARERGVPVWGDIELAWRVRDKVAPAEWIVVAGGAEATAAARLAETILLAGGVKTIWCGLGGISVLDAIRAPEGWDVVVVAASDAQLHYTTSISALAAACIESRPSDPAGWMSEDLSRTALARVFDEARSACIYNKGDLETQTMVEQAEVVEGCRAIGVGLGIPGPSDFGVVEGILCDRAFLDERRSSAIELAEVGDLEPAGLMSREGVLLVLTASAMARAYGVAASAVGVALAALGASQEE</sequence>
<protein>
    <recommendedName>
        <fullName evidence="6">UDP-N-acetylmuramoyl-L-alanine--D-glutamate ligase</fullName>
    </recommendedName>
</protein>
<dbReference type="Proteomes" id="UP000244978">
    <property type="component" value="Unassembled WGS sequence"/>
</dbReference>
<comment type="caution">
    <text evidence="4">The sequence shown here is derived from an EMBL/GenBank/DDBJ whole genome shotgun (WGS) entry which is preliminary data.</text>
</comment>
<keyword evidence="2" id="KW-0547">Nucleotide-binding</keyword>
<gene>
    <name evidence="4" type="ORF">DF220_00955</name>
</gene>
<accession>A0A2U1SY59</accession>
<dbReference type="PANTHER" id="PTHR43692:SF1">
    <property type="entry name" value="UDP-N-ACETYLMURAMOYLALANINE--D-GLUTAMATE LIGASE"/>
    <property type="match status" value="1"/>
</dbReference>
<organism evidence="4 5">
    <name type="scientific">Homoserinimonas hongtaonis</name>
    <dbReference type="NCBI Taxonomy" id="2079791"/>
    <lineage>
        <taxon>Bacteria</taxon>
        <taxon>Bacillati</taxon>
        <taxon>Actinomycetota</taxon>
        <taxon>Actinomycetes</taxon>
        <taxon>Micrococcales</taxon>
        <taxon>Microbacteriaceae</taxon>
        <taxon>Homoserinimonas</taxon>
    </lineage>
</organism>
<keyword evidence="3" id="KW-0067">ATP-binding</keyword>
<evidence type="ECO:0000256" key="2">
    <source>
        <dbReference type="ARBA" id="ARBA00022741"/>
    </source>
</evidence>
<dbReference type="GO" id="GO:0051301">
    <property type="term" value="P:cell division"/>
    <property type="evidence" value="ECO:0007669"/>
    <property type="project" value="InterPro"/>
</dbReference>
<evidence type="ECO:0000313" key="4">
    <source>
        <dbReference type="EMBL" id="PWB96565.1"/>
    </source>
</evidence>
<dbReference type="RefSeq" id="WP_108996730.1">
    <property type="nucleotide sequence ID" value="NZ_QEEX01000001.1"/>
</dbReference>
<keyword evidence="5" id="KW-1185">Reference proteome</keyword>
<dbReference type="GO" id="GO:0008360">
    <property type="term" value="P:regulation of cell shape"/>
    <property type="evidence" value="ECO:0007669"/>
    <property type="project" value="InterPro"/>
</dbReference>
<dbReference type="GO" id="GO:0005524">
    <property type="term" value="F:ATP binding"/>
    <property type="evidence" value="ECO:0007669"/>
    <property type="project" value="UniProtKB-KW"/>
</dbReference>
<evidence type="ECO:0000313" key="5">
    <source>
        <dbReference type="Proteomes" id="UP000244978"/>
    </source>
</evidence>
<evidence type="ECO:0000256" key="1">
    <source>
        <dbReference type="ARBA" id="ARBA00022598"/>
    </source>
</evidence>
<dbReference type="InterPro" id="IPR005762">
    <property type="entry name" value="MurD"/>
</dbReference>
<dbReference type="GO" id="GO:0005737">
    <property type="term" value="C:cytoplasm"/>
    <property type="evidence" value="ECO:0007669"/>
    <property type="project" value="InterPro"/>
</dbReference>
<reference evidence="5" key="1">
    <citation type="submission" date="2018-04" db="EMBL/GenBank/DDBJ databases">
        <authorList>
            <person name="Liu S."/>
            <person name="Wang Z."/>
            <person name="Li J."/>
        </authorList>
    </citation>
    <scope>NUCLEOTIDE SEQUENCE [LARGE SCALE GENOMIC DNA]</scope>
    <source>
        <strain evidence="5">S1194</strain>
    </source>
</reference>
<proteinExistence type="predicted"/>
<dbReference type="AlphaFoldDB" id="A0A2U1SY59"/>
<dbReference type="Gene3D" id="3.40.50.720">
    <property type="entry name" value="NAD(P)-binding Rossmann-like Domain"/>
    <property type="match status" value="1"/>
</dbReference>
<dbReference type="SUPFAM" id="SSF51984">
    <property type="entry name" value="MurCD N-terminal domain"/>
    <property type="match status" value="1"/>
</dbReference>
<evidence type="ECO:0008006" key="6">
    <source>
        <dbReference type="Google" id="ProtNLM"/>
    </source>
</evidence>
<dbReference type="PANTHER" id="PTHR43692">
    <property type="entry name" value="UDP-N-ACETYLMURAMOYLALANINE--D-GLUTAMATE LIGASE"/>
    <property type="match status" value="1"/>
</dbReference>
<keyword evidence="1" id="KW-0436">Ligase</keyword>
<dbReference type="Gene3D" id="3.40.1190.10">
    <property type="entry name" value="Mur-like, catalytic domain"/>
    <property type="match status" value="1"/>
</dbReference>
<dbReference type="InterPro" id="IPR036565">
    <property type="entry name" value="Mur-like_cat_sf"/>
</dbReference>